<accession>A0A455B5G1</accession>
<dbReference type="AlphaFoldDB" id="A0A455B5G1"/>
<evidence type="ECO:0000259" key="3">
    <source>
        <dbReference type="Pfam" id="PF01017"/>
    </source>
</evidence>
<proteinExistence type="predicted"/>
<dbReference type="SUPFAM" id="SSF47655">
    <property type="entry name" value="STAT"/>
    <property type="match status" value="1"/>
</dbReference>
<dbReference type="InParanoid" id="A0A455B5G1"/>
<keyword evidence="4" id="KW-1185">Reference proteome</keyword>
<dbReference type="Proteomes" id="UP000248484">
    <property type="component" value="Chromosome 4"/>
</dbReference>
<dbReference type="GeneID" id="114486106"/>
<feature type="domain" description="STAT transcription factor all-alpha" evidence="3">
    <location>
        <begin position="46"/>
        <end position="83"/>
    </location>
</feature>
<organism evidence="4 5">
    <name type="scientific">Physeter macrocephalus</name>
    <name type="common">Sperm whale</name>
    <name type="synonym">Physeter catodon</name>
    <dbReference type="NCBI Taxonomy" id="9755"/>
    <lineage>
        <taxon>Eukaryota</taxon>
        <taxon>Metazoa</taxon>
        <taxon>Chordata</taxon>
        <taxon>Craniata</taxon>
        <taxon>Vertebrata</taxon>
        <taxon>Euteleostomi</taxon>
        <taxon>Mammalia</taxon>
        <taxon>Eutheria</taxon>
        <taxon>Laurasiatheria</taxon>
        <taxon>Artiodactyla</taxon>
        <taxon>Whippomorpha</taxon>
        <taxon>Cetacea</taxon>
        <taxon>Odontoceti</taxon>
        <taxon>Physeteridae</taxon>
        <taxon>Physeter</taxon>
    </lineage>
</organism>
<dbReference type="GO" id="GO:0007165">
    <property type="term" value="P:signal transduction"/>
    <property type="evidence" value="ECO:0007669"/>
    <property type="project" value="InterPro"/>
</dbReference>
<evidence type="ECO:0000256" key="1">
    <source>
        <dbReference type="ARBA" id="ARBA00022999"/>
    </source>
</evidence>
<keyword evidence="2" id="KW-0175">Coiled coil</keyword>
<protein>
    <submittedName>
        <fullName evidence="5">Signal transducer and activator of transcription 3-like</fullName>
    </submittedName>
</protein>
<dbReference type="OrthoDB" id="19300at2759"/>
<sequence>MGTRQSCFSPRISSIHVYIGSLFWQQGGQANHPTAAVVTEKQQMLEQHLQDVRKRVQDLEQKMKVVENLQDDFDFNYKTLKSQGGK</sequence>
<reference evidence="5" key="1">
    <citation type="submission" date="2025-08" db="UniProtKB">
        <authorList>
            <consortium name="RefSeq"/>
        </authorList>
    </citation>
    <scope>IDENTIFICATION</scope>
    <source>
        <tissue evidence="5">Muscle</tissue>
    </source>
</reference>
<feature type="coiled-coil region" evidence="2">
    <location>
        <begin position="42"/>
        <end position="69"/>
    </location>
</feature>
<evidence type="ECO:0000256" key="2">
    <source>
        <dbReference type="SAM" id="Coils"/>
    </source>
</evidence>
<dbReference type="Gene3D" id="1.20.1050.20">
    <property type="entry name" value="STAT transcription factor, all-alpha domain"/>
    <property type="match status" value="1"/>
</dbReference>
<name>A0A455B5G1_PHYMC</name>
<dbReference type="InterPro" id="IPR013800">
    <property type="entry name" value="STAT_TF_alpha"/>
</dbReference>
<dbReference type="PANTHER" id="PTHR11801">
    <property type="entry name" value="SIGNAL TRANSDUCER AND ACTIVATOR OF TRANSCRIPTION"/>
    <property type="match status" value="1"/>
</dbReference>
<dbReference type="KEGG" id="pcad:114486106"/>
<dbReference type="InterPro" id="IPR001217">
    <property type="entry name" value="STAT"/>
</dbReference>
<gene>
    <name evidence="5" type="primary">LOC114486106</name>
</gene>
<dbReference type="GO" id="GO:0003700">
    <property type="term" value="F:DNA-binding transcription factor activity"/>
    <property type="evidence" value="ECO:0007669"/>
    <property type="project" value="InterPro"/>
</dbReference>
<keyword evidence="1" id="KW-0727">SH2 domain</keyword>
<dbReference type="InterPro" id="IPR015988">
    <property type="entry name" value="STAT_TF_CC"/>
</dbReference>
<evidence type="ECO:0000313" key="5">
    <source>
        <dbReference type="RefSeq" id="XP_028344170.1"/>
    </source>
</evidence>
<dbReference type="Pfam" id="PF01017">
    <property type="entry name" value="STAT_alpha"/>
    <property type="match status" value="1"/>
</dbReference>
<evidence type="ECO:0000313" key="4">
    <source>
        <dbReference type="Proteomes" id="UP000248484"/>
    </source>
</evidence>
<dbReference type="RefSeq" id="XP_028344170.1">
    <property type="nucleotide sequence ID" value="XM_028488369.2"/>
</dbReference>